<proteinExistence type="predicted"/>
<reference evidence="2" key="1">
    <citation type="journal article" date="2019" name="Int. J. Syst. Evol. Microbiol.">
        <title>The Global Catalogue of Microorganisms (GCM) 10K type strain sequencing project: providing services to taxonomists for standard genome sequencing and annotation.</title>
        <authorList>
            <consortium name="The Broad Institute Genomics Platform"/>
            <consortium name="The Broad Institute Genome Sequencing Center for Infectious Disease"/>
            <person name="Wu L."/>
            <person name="Ma J."/>
        </authorList>
    </citation>
    <scope>NUCLEOTIDE SEQUENCE [LARGE SCALE GENOMIC DNA]</scope>
    <source>
        <strain evidence="2">CCUG 54781</strain>
    </source>
</reference>
<organism evidence="1 2">
    <name type="scientific">Chryseobacterium zhengzhouense</name>
    <dbReference type="NCBI Taxonomy" id="1636086"/>
    <lineage>
        <taxon>Bacteria</taxon>
        <taxon>Pseudomonadati</taxon>
        <taxon>Bacteroidota</taxon>
        <taxon>Flavobacteriia</taxon>
        <taxon>Flavobacteriales</taxon>
        <taxon>Weeksellaceae</taxon>
        <taxon>Chryseobacterium group</taxon>
        <taxon>Chryseobacterium</taxon>
    </lineage>
</organism>
<sequence length="128" mass="15272">MDLVSERDNEKIIFRAFVRRTLEKRSKIISDAQNNNMPDFKNKSYSKRTFEVSDEALVYRHKGLLRFLDMKRLTYPKSRIKYNRRRIFAVHNTIIMKQYDATMRELTYGLSDSIISEIKAELQNNSSL</sequence>
<accession>A0ABW2LY01</accession>
<gene>
    <name evidence="1" type="ORF">ACFQO9_04490</name>
</gene>
<dbReference type="RefSeq" id="WP_378174393.1">
    <property type="nucleotide sequence ID" value="NZ_JBHTCR010000002.1"/>
</dbReference>
<comment type="caution">
    <text evidence="1">The sequence shown here is derived from an EMBL/GenBank/DDBJ whole genome shotgun (WGS) entry which is preliminary data.</text>
</comment>
<evidence type="ECO:0000313" key="1">
    <source>
        <dbReference type="EMBL" id="MFC7345975.1"/>
    </source>
</evidence>
<keyword evidence="2" id="KW-1185">Reference proteome</keyword>
<protein>
    <submittedName>
        <fullName evidence="1">Uncharacterized protein</fullName>
    </submittedName>
</protein>
<dbReference type="Proteomes" id="UP001596550">
    <property type="component" value="Unassembled WGS sequence"/>
</dbReference>
<evidence type="ECO:0000313" key="2">
    <source>
        <dbReference type="Proteomes" id="UP001596550"/>
    </source>
</evidence>
<name>A0ABW2LY01_9FLAO</name>
<dbReference type="EMBL" id="JBHTCR010000002">
    <property type="protein sequence ID" value="MFC7345975.1"/>
    <property type="molecule type" value="Genomic_DNA"/>
</dbReference>